<proteinExistence type="predicted"/>
<accession>A0A8S9N5C1</accession>
<dbReference type="AlphaFoldDB" id="A0A8S9N5C1"/>
<reference evidence="2" key="1">
    <citation type="submission" date="2019-12" db="EMBL/GenBank/DDBJ databases">
        <title>Genome sequencing and annotation of Brassica cretica.</title>
        <authorList>
            <person name="Studholme D.J."/>
            <person name="Sarris P."/>
        </authorList>
    </citation>
    <scope>NUCLEOTIDE SEQUENCE</scope>
    <source>
        <strain evidence="2">PFS-109/04</strain>
        <tissue evidence="2">Leaf</tissue>
    </source>
</reference>
<feature type="compositionally biased region" description="Basic and acidic residues" evidence="1">
    <location>
        <begin position="46"/>
        <end position="60"/>
    </location>
</feature>
<feature type="compositionally biased region" description="Polar residues" evidence="1">
    <location>
        <begin position="61"/>
        <end position="89"/>
    </location>
</feature>
<name>A0A8S9N5C1_BRACR</name>
<gene>
    <name evidence="2" type="ORF">F2Q69_00043638</name>
</gene>
<dbReference type="Proteomes" id="UP000712600">
    <property type="component" value="Unassembled WGS sequence"/>
</dbReference>
<feature type="compositionally biased region" description="Low complexity" evidence="1">
    <location>
        <begin position="132"/>
        <end position="147"/>
    </location>
</feature>
<comment type="caution">
    <text evidence="2">The sequence shown here is derived from an EMBL/GenBank/DDBJ whole genome shotgun (WGS) entry which is preliminary data.</text>
</comment>
<evidence type="ECO:0000313" key="2">
    <source>
        <dbReference type="EMBL" id="KAF3500124.1"/>
    </source>
</evidence>
<organism evidence="2 3">
    <name type="scientific">Brassica cretica</name>
    <name type="common">Mustard</name>
    <dbReference type="NCBI Taxonomy" id="69181"/>
    <lineage>
        <taxon>Eukaryota</taxon>
        <taxon>Viridiplantae</taxon>
        <taxon>Streptophyta</taxon>
        <taxon>Embryophyta</taxon>
        <taxon>Tracheophyta</taxon>
        <taxon>Spermatophyta</taxon>
        <taxon>Magnoliopsida</taxon>
        <taxon>eudicotyledons</taxon>
        <taxon>Gunneridae</taxon>
        <taxon>Pentapetalae</taxon>
        <taxon>rosids</taxon>
        <taxon>malvids</taxon>
        <taxon>Brassicales</taxon>
        <taxon>Brassicaceae</taxon>
        <taxon>Brassiceae</taxon>
        <taxon>Brassica</taxon>
    </lineage>
</organism>
<feature type="compositionally biased region" description="Basic and acidic residues" evidence="1">
    <location>
        <begin position="92"/>
        <end position="105"/>
    </location>
</feature>
<evidence type="ECO:0000256" key="1">
    <source>
        <dbReference type="SAM" id="MobiDB-lite"/>
    </source>
</evidence>
<feature type="compositionally biased region" description="Polar residues" evidence="1">
    <location>
        <begin position="109"/>
        <end position="123"/>
    </location>
</feature>
<dbReference type="EMBL" id="QGKX02001621">
    <property type="protein sequence ID" value="KAF3500124.1"/>
    <property type="molecule type" value="Genomic_DNA"/>
</dbReference>
<sequence length="147" mass="16715">MKNVRKLRSSVDGKNSGSPSGHANWRMTQRVRRRRQVSTKASTGAKTREVRTRKEYEDSSRQATTPMSKISTSSKNATTTGQLKEQQVLSGEPHRHVSLRSERRSSRLTLKQTTESTDWSKTQGLERRKQQRISQSSGSRISDLTQI</sequence>
<feature type="compositionally biased region" description="Polar residues" evidence="1">
    <location>
        <begin position="12"/>
        <end position="21"/>
    </location>
</feature>
<feature type="region of interest" description="Disordered" evidence="1">
    <location>
        <begin position="1"/>
        <end position="147"/>
    </location>
</feature>
<protein>
    <submittedName>
        <fullName evidence="2">Uncharacterized protein</fullName>
    </submittedName>
</protein>
<evidence type="ECO:0000313" key="3">
    <source>
        <dbReference type="Proteomes" id="UP000712600"/>
    </source>
</evidence>